<keyword evidence="7" id="KW-1185">Reference proteome</keyword>
<dbReference type="InterPro" id="IPR038109">
    <property type="entry name" value="DNA_bind_recomb_sf"/>
</dbReference>
<dbReference type="PROSITE" id="PS51737">
    <property type="entry name" value="RECOMBINASE_DNA_BIND"/>
    <property type="match status" value="1"/>
</dbReference>
<feature type="coiled-coil region" evidence="3">
    <location>
        <begin position="413"/>
        <end position="447"/>
    </location>
</feature>
<evidence type="ECO:0000256" key="1">
    <source>
        <dbReference type="ARBA" id="ARBA00023125"/>
    </source>
</evidence>
<protein>
    <submittedName>
        <fullName evidence="6">Recombinase family protein</fullName>
    </submittedName>
</protein>
<proteinExistence type="predicted"/>
<dbReference type="Gene3D" id="3.40.50.1390">
    <property type="entry name" value="Resolvase, N-terminal catalytic domain"/>
    <property type="match status" value="1"/>
</dbReference>
<keyword evidence="3" id="KW-0175">Coiled coil</keyword>
<dbReference type="CDD" id="cd00338">
    <property type="entry name" value="Ser_Recombinase"/>
    <property type="match status" value="1"/>
</dbReference>
<dbReference type="InterPro" id="IPR006119">
    <property type="entry name" value="Resolv_N"/>
</dbReference>
<dbReference type="Gene3D" id="3.90.1750.20">
    <property type="entry name" value="Putative Large Serine Recombinase, Chain B, Domain 2"/>
    <property type="match status" value="1"/>
</dbReference>
<sequence>MQPKLAYSYLRFSSPEQAKGQSLRRQLEASEAYAAQNNLILDTSLRDMGRSAFHGENAKSGLLGSFLRAVEAGHVPRGSVLIVESLDRLSRADVPTALLQFMSIIQAGVAIVTLMDKQTYSHEALRENWTPLVIGLTVMARAHEESATKSKRSSDVWAQLRKAADAKPMNAARPNWLDWDGSKFVLNPEKAAIVKRIFTDIATYGYGLGTMARKLNEDGVPYFISRGTKGWCVGSIVRVVDNRAAIGEMQPHSRLEGRSSRKRAPVGDVITNYYPPVVSVELFNRAQAARKLNQKSGGRRKGEIRNLFQGKIYCTCGAKASIRINNRKMGYFVCDAAFRRASDCTNRKYTRTFDVEAGILDGMRMLAHHPNQRSNEHPRAVLLRDEMATLSATMESRRSKMARMIDLMAEDPVPELLERIRTMGTELKELEAERAKLERELVGVDGRESYQERVAAADALRAQAYCDDAAARYAARSKLSVVFRQTIDRVEIDTEGNAHFTCEDGTLRFDSIKGRIANVAFDYAGQQWTVINGTAITQLSA</sequence>
<evidence type="ECO:0000256" key="2">
    <source>
        <dbReference type="ARBA" id="ARBA00023172"/>
    </source>
</evidence>
<dbReference type="SUPFAM" id="SSF53041">
    <property type="entry name" value="Resolvase-like"/>
    <property type="match status" value="1"/>
</dbReference>
<dbReference type="PANTHER" id="PTHR30461:SF2">
    <property type="entry name" value="SERINE RECOMBINASE PINE-RELATED"/>
    <property type="match status" value="1"/>
</dbReference>
<feature type="domain" description="Recombinase" evidence="5">
    <location>
        <begin position="174"/>
        <end position="296"/>
    </location>
</feature>
<reference evidence="6 7" key="1">
    <citation type="submission" date="2022-03" db="EMBL/GenBank/DDBJ databases">
        <title>Complete genome analysis of Roseomonas KG 17.1 : a prolific producer of plant growth promoters.</title>
        <authorList>
            <person name="Saadouli I."/>
            <person name="Najjari A."/>
            <person name="Mosbah A."/>
            <person name="Ouzari H.I."/>
        </authorList>
    </citation>
    <scope>NUCLEOTIDE SEQUENCE [LARGE SCALE GENOMIC DNA]</scope>
    <source>
        <strain evidence="6 7">KG17-1</strain>
    </source>
</reference>
<dbReference type="PANTHER" id="PTHR30461">
    <property type="entry name" value="DNA-INVERTASE FROM LAMBDOID PROPHAGE"/>
    <property type="match status" value="1"/>
</dbReference>
<dbReference type="PROSITE" id="PS51736">
    <property type="entry name" value="RECOMBINASES_3"/>
    <property type="match status" value="1"/>
</dbReference>
<gene>
    <name evidence="6" type="ORF">MON41_24000</name>
</gene>
<comment type="caution">
    <text evidence="6">The sequence shown here is derived from an EMBL/GenBank/DDBJ whole genome shotgun (WGS) entry which is preliminary data.</text>
</comment>
<dbReference type="EMBL" id="JALBUU010000125">
    <property type="protein sequence ID" value="MCI0756703.1"/>
    <property type="molecule type" value="Genomic_DNA"/>
</dbReference>
<keyword evidence="1" id="KW-0238">DNA-binding</keyword>
<dbReference type="InterPro" id="IPR050639">
    <property type="entry name" value="SSR_resolvase"/>
</dbReference>
<evidence type="ECO:0000313" key="7">
    <source>
        <dbReference type="Proteomes" id="UP001201985"/>
    </source>
</evidence>
<keyword evidence="2" id="KW-0233">DNA recombination</keyword>
<organism evidence="6 7">
    <name type="scientific">Teichococcus vastitatis</name>
    <dbReference type="NCBI Taxonomy" id="2307076"/>
    <lineage>
        <taxon>Bacteria</taxon>
        <taxon>Pseudomonadati</taxon>
        <taxon>Pseudomonadota</taxon>
        <taxon>Alphaproteobacteria</taxon>
        <taxon>Acetobacterales</taxon>
        <taxon>Roseomonadaceae</taxon>
        <taxon>Roseomonas</taxon>
    </lineage>
</organism>
<evidence type="ECO:0000313" key="6">
    <source>
        <dbReference type="EMBL" id="MCI0756703.1"/>
    </source>
</evidence>
<name>A0ABS9WBV5_9PROT</name>
<dbReference type="Proteomes" id="UP001201985">
    <property type="component" value="Unassembled WGS sequence"/>
</dbReference>
<evidence type="ECO:0000259" key="5">
    <source>
        <dbReference type="PROSITE" id="PS51737"/>
    </source>
</evidence>
<dbReference type="SMART" id="SM00857">
    <property type="entry name" value="Resolvase"/>
    <property type="match status" value="1"/>
</dbReference>
<evidence type="ECO:0000256" key="3">
    <source>
        <dbReference type="SAM" id="Coils"/>
    </source>
</evidence>
<feature type="domain" description="Resolvase/invertase-type recombinase catalytic" evidence="4">
    <location>
        <begin position="5"/>
        <end position="164"/>
    </location>
</feature>
<dbReference type="InterPro" id="IPR011109">
    <property type="entry name" value="DNA_bind_recombinase_dom"/>
</dbReference>
<dbReference type="Pfam" id="PF00239">
    <property type="entry name" value="Resolvase"/>
    <property type="match status" value="1"/>
</dbReference>
<evidence type="ECO:0000259" key="4">
    <source>
        <dbReference type="PROSITE" id="PS51736"/>
    </source>
</evidence>
<accession>A0ABS9WBV5</accession>
<dbReference type="RefSeq" id="WP_241794005.1">
    <property type="nucleotide sequence ID" value="NZ_JALBUU010000125.1"/>
</dbReference>
<dbReference type="Pfam" id="PF07508">
    <property type="entry name" value="Recombinase"/>
    <property type="match status" value="1"/>
</dbReference>
<dbReference type="InterPro" id="IPR036162">
    <property type="entry name" value="Resolvase-like_N_sf"/>
</dbReference>